<dbReference type="InParanoid" id="C4JLE5"/>
<dbReference type="EMBL" id="CH476616">
    <property type="protein sequence ID" value="EEP78807.1"/>
    <property type="molecule type" value="Genomic_DNA"/>
</dbReference>
<evidence type="ECO:0000313" key="3">
    <source>
        <dbReference type="Proteomes" id="UP000002058"/>
    </source>
</evidence>
<dbReference type="Proteomes" id="UP000002058">
    <property type="component" value="Unassembled WGS sequence"/>
</dbReference>
<protein>
    <submittedName>
        <fullName evidence="2">Uncharacterized protein</fullName>
    </submittedName>
</protein>
<sequence>MPITNLALNAAIPERYRYESLDDLQDTLIEETRNSYRWVPPWRSAKEAIATSYGRSNVFRLDVRFGGEVYTAEGAVVGFFSASVSQGRDRGDTFLHFRTERNANTTSREVKTYNVVNGGCQTAEERLDSWSIGAMLLIVLYDSGNKGNAQEPITPPSFASSKISSPEDMSSV</sequence>
<dbReference type="VEuPathDB" id="FungiDB:UREG_03653"/>
<gene>
    <name evidence="2" type="ORF">UREG_03653</name>
</gene>
<dbReference type="HOGENOM" id="CLU_1556415_0_0_1"/>
<organism evidence="2 3">
    <name type="scientific">Uncinocarpus reesii (strain UAMH 1704)</name>
    <dbReference type="NCBI Taxonomy" id="336963"/>
    <lineage>
        <taxon>Eukaryota</taxon>
        <taxon>Fungi</taxon>
        <taxon>Dikarya</taxon>
        <taxon>Ascomycota</taxon>
        <taxon>Pezizomycotina</taxon>
        <taxon>Eurotiomycetes</taxon>
        <taxon>Eurotiomycetidae</taxon>
        <taxon>Onygenales</taxon>
        <taxon>Onygenaceae</taxon>
        <taxon>Uncinocarpus</taxon>
    </lineage>
</organism>
<evidence type="ECO:0000313" key="2">
    <source>
        <dbReference type="EMBL" id="EEP78807.1"/>
    </source>
</evidence>
<reference evidence="3" key="1">
    <citation type="journal article" date="2009" name="Genome Res.">
        <title>Comparative genomic analyses of the human fungal pathogens Coccidioides and their relatives.</title>
        <authorList>
            <person name="Sharpton T.J."/>
            <person name="Stajich J.E."/>
            <person name="Rounsley S.D."/>
            <person name="Gardner M.J."/>
            <person name="Wortman J.R."/>
            <person name="Jordar V.S."/>
            <person name="Maiti R."/>
            <person name="Kodira C.D."/>
            <person name="Neafsey D.E."/>
            <person name="Zeng Q."/>
            <person name="Hung C.-Y."/>
            <person name="McMahan C."/>
            <person name="Muszewska A."/>
            <person name="Grynberg M."/>
            <person name="Mandel M.A."/>
            <person name="Kellner E.M."/>
            <person name="Barker B.M."/>
            <person name="Galgiani J.N."/>
            <person name="Orbach M.J."/>
            <person name="Kirkland T.N."/>
            <person name="Cole G.T."/>
            <person name="Henn M.R."/>
            <person name="Birren B.W."/>
            <person name="Taylor J.W."/>
        </authorList>
    </citation>
    <scope>NUCLEOTIDE SEQUENCE [LARGE SCALE GENOMIC DNA]</scope>
    <source>
        <strain evidence="3">UAMH 1704</strain>
    </source>
</reference>
<feature type="compositionally biased region" description="Polar residues" evidence="1">
    <location>
        <begin position="157"/>
        <end position="172"/>
    </location>
</feature>
<accession>C4JLE5</accession>
<evidence type="ECO:0000256" key="1">
    <source>
        <dbReference type="SAM" id="MobiDB-lite"/>
    </source>
</evidence>
<feature type="region of interest" description="Disordered" evidence="1">
    <location>
        <begin position="150"/>
        <end position="172"/>
    </location>
</feature>
<dbReference type="GeneID" id="8443786"/>
<keyword evidence="3" id="KW-1185">Reference proteome</keyword>
<dbReference type="KEGG" id="ure:UREG_03653"/>
<dbReference type="AlphaFoldDB" id="C4JLE5"/>
<proteinExistence type="predicted"/>
<dbReference type="RefSeq" id="XP_002544136.1">
    <property type="nucleotide sequence ID" value="XM_002544090.1"/>
</dbReference>
<name>C4JLE5_UNCRE</name>